<evidence type="ECO:0000313" key="3">
    <source>
        <dbReference type="Proteomes" id="UP000176300"/>
    </source>
</evidence>
<sequence>MVLATILCWVSWFFVILNIDPFETNLSGFIFFYVSIFLAMVGTFSIILFSSYQVVNKRERPMYFHVQKSFRDSIVMAIFITALLYLQGSGLMNVWNFVILVSAALSLLIFLIFNKKANSV</sequence>
<dbReference type="Proteomes" id="UP000176300">
    <property type="component" value="Unassembled WGS sequence"/>
</dbReference>
<protein>
    <submittedName>
        <fullName evidence="2">Uncharacterized protein</fullName>
    </submittedName>
</protein>
<evidence type="ECO:0000256" key="1">
    <source>
        <dbReference type="SAM" id="Phobius"/>
    </source>
</evidence>
<reference evidence="2 3" key="1">
    <citation type="journal article" date="2016" name="Nat. Commun.">
        <title>Thousands of microbial genomes shed light on interconnected biogeochemical processes in an aquifer system.</title>
        <authorList>
            <person name="Anantharaman K."/>
            <person name="Brown C.T."/>
            <person name="Hug L.A."/>
            <person name="Sharon I."/>
            <person name="Castelle C.J."/>
            <person name="Probst A.J."/>
            <person name="Thomas B.C."/>
            <person name="Singh A."/>
            <person name="Wilkins M.J."/>
            <person name="Karaoz U."/>
            <person name="Brodie E.L."/>
            <person name="Williams K.H."/>
            <person name="Hubbard S.S."/>
            <person name="Banfield J.F."/>
        </authorList>
    </citation>
    <scope>NUCLEOTIDE SEQUENCE [LARGE SCALE GENOMIC DNA]</scope>
</reference>
<dbReference type="STRING" id="1798697.A2373_01980"/>
<name>A0A1F6NII3_9BACT</name>
<proteinExistence type="predicted"/>
<organism evidence="2 3">
    <name type="scientific">Candidatus Magasanikbacteria bacterium RIFOXYB1_FULL_40_15</name>
    <dbReference type="NCBI Taxonomy" id="1798697"/>
    <lineage>
        <taxon>Bacteria</taxon>
        <taxon>Candidatus Magasanikiibacteriota</taxon>
    </lineage>
</organism>
<keyword evidence="1" id="KW-1133">Transmembrane helix</keyword>
<gene>
    <name evidence="2" type="ORF">A2373_01980</name>
</gene>
<dbReference type="AlphaFoldDB" id="A0A1F6NII3"/>
<dbReference type="EMBL" id="MFQS01000009">
    <property type="protein sequence ID" value="OGH83866.1"/>
    <property type="molecule type" value="Genomic_DNA"/>
</dbReference>
<feature type="transmembrane region" description="Helical" evidence="1">
    <location>
        <begin position="94"/>
        <end position="113"/>
    </location>
</feature>
<evidence type="ECO:0000313" key="2">
    <source>
        <dbReference type="EMBL" id="OGH83866.1"/>
    </source>
</evidence>
<feature type="transmembrane region" description="Helical" evidence="1">
    <location>
        <begin position="28"/>
        <end position="49"/>
    </location>
</feature>
<feature type="transmembrane region" description="Helical" evidence="1">
    <location>
        <begin position="70"/>
        <end position="88"/>
    </location>
</feature>
<keyword evidence="1" id="KW-0812">Transmembrane</keyword>
<accession>A0A1F6NII3</accession>
<comment type="caution">
    <text evidence="2">The sequence shown here is derived from an EMBL/GenBank/DDBJ whole genome shotgun (WGS) entry which is preliminary data.</text>
</comment>
<keyword evidence="1" id="KW-0472">Membrane</keyword>